<dbReference type="InterPro" id="IPR001360">
    <property type="entry name" value="Glyco_hydro_1"/>
</dbReference>
<evidence type="ECO:0000256" key="2">
    <source>
        <dbReference type="ARBA" id="ARBA00022801"/>
    </source>
</evidence>
<evidence type="ECO:0000313" key="5">
    <source>
        <dbReference type="EMBL" id="BCY25149.1"/>
    </source>
</evidence>
<dbReference type="EMBL" id="AP024747">
    <property type="protein sequence ID" value="BCY25149.1"/>
    <property type="molecule type" value="Genomic_DNA"/>
</dbReference>
<dbReference type="Proteomes" id="UP000825072">
    <property type="component" value="Chromosome 1"/>
</dbReference>
<dbReference type="InterPro" id="IPR017853">
    <property type="entry name" value="GH"/>
</dbReference>
<gene>
    <name evidence="5" type="ORF">KB1_11390</name>
</gene>
<protein>
    <recommendedName>
        <fullName evidence="7">6-phospho-beta-glucosidase</fullName>
    </recommendedName>
</protein>
<evidence type="ECO:0000256" key="3">
    <source>
        <dbReference type="ARBA" id="ARBA00023295"/>
    </source>
</evidence>
<sequence length="254" mass="28627">MKRILWGGATAASQYEGGFCDGKGLDRRWVPRSSNDTVQTRLLTEADVEHAKGARAGDALFPFRVGSRGYEHWETDLREIIDLGLDIYRLSISWARLFPTGFEGQPNPDGVAYYDRIISTLTNAGIRIFITINHYALPVAIVDKYGGWQHRDVIALYLKMAKFVVERWGDDVNYWLPINEINAGYFSPYNGLGITASDDYAYDYGSVFNGLHYQMIASALITKFGREADVRGKFVCMVSCFDYIDSIRGDLVSI</sequence>
<proteinExistence type="inferred from homology"/>
<dbReference type="GO" id="GO:0008422">
    <property type="term" value="F:beta-glucosidase activity"/>
    <property type="evidence" value="ECO:0007669"/>
    <property type="project" value="TreeGrafter"/>
</dbReference>
<dbReference type="Pfam" id="PF00232">
    <property type="entry name" value="Glyco_hydro_1"/>
    <property type="match status" value="1"/>
</dbReference>
<dbReference type="AlphaFoldDB" id="A0AAD1NVX8"/>
<evidence type="ECO:0008006" key="7">
    <source>
        <dbReference type="Google" id="ProtNLM"/>
    </source>
</evidence>
<name>A0AAD1NVX8_9ACTN</name>
<keyword evidence="3" id="KW-0326">Glycosidase</keyword>
<accession>A0AAD1NVX8</accession>
<dbReference type="SUPFAM" id="SSF51445">
    <property type="entry name" value="(Trans)glycosidases"/>
    <property type="match status" value="1"/>
</dbReference>
<keyword evidence="2" id="KW-0378">Hydrolase</keyword>
<dbReference type="Gene3D" id="3.20.20.80">
    <property type="entry name" value="Glycosidases"/>
    <property type="match status" value="1"/>
</dbReference>
<organism evidence="5 6">
    <name type="scientific">Cutibacterium modestum</name>
    <dbReference type="NCBI Taxonomy" id="2559073"/>
    <lineage>
        <taxon>Bacteria</taxon>
        <taxon>Bacillati</taxon>
        <taxon>Actinomycetota</taxon>
        <taxon>Actinomycetes</taxon>
        <taxon>Propionibacteriales</taxon>
        <taxon>Propionibacteriaceae</taxon>
        <taxon>Cutibacterium</taxon>
    </lineage>
</organism>
<dbReference type="PANTHER" id="PTHR10353">
    <property type="entry name" value="GLYCOSYL HYDROLASE"/>
    <property type="match status" value="1"/>
</dbReference>
<dbReference type="GO" id="GO:0016052">
    <property type="term" value="P:carbohydrate catabolic process"/>
    <property type="evidence" value="ECO:0007669"/>
    <property type="project" value="TreeGrafter"/>
</dbReference>
<evidence type="ECO:0000256" key="4">
    <source>
        <dbReference type="RuleBase" id="RU003690"/>
    </source>
</evidence>
<evidence type="ECO:0000256" key="1">
    <source>
        <dbReference type="ARBA" id="ARBA00010838"/>
    </source>
</evidence>
<dbReference type="PANTHER" id="PTHR10353:SF36">
    <property type="entry name" value="LP05116P"/>
    <property type="match status" value="1"/>
</dbReference>
<evidence type="ECO:0000313" key="6">
    <source>
        <dbReference type="Proteomes" id="UP000825072"/>
    </source>
</evidence>
<dbReference type="GO" id="GO:0005829">
    <property type="term" value="C:cytosol"/>
    <property type="evidence" value="ECO:0007669"/>
    <property type="project" value="TreeGrafter"/>
</dbReference>
<reference evidence="5" key="1">
    <citation type="submission" date="2021-06" db="EMBL/GenBank/DDBJ databases">
        <title>Genome sequence of Cutibacterium modestum strain KB17-24694.</title>
        <authorList>
            <person name="Dekio I."/>
            <person name="Asahina A."/>
            <person name="Nishida M."/>
        </authorList>
    </citation>
    <scope>NUCLEOTIDE SEQUENCE</scope>
    <source>
        <strain evidence="5">KB17-24694</strain>
    </source>
</reference>
<comment type="similarity">
    <text evidence="1 4">Belongs to the glycosyl hydrolase 1 family.</text>
</comment>